<feature type="transmembrane region" description="Helical" evidence="1">
    <location>
        <begin position="125"/>
        <end position="145"/>
    </location>
</feature>
<dbReference type="OrthoDB" id="85542at2"/>
<protein>
    <submittedName>
        <fullName evidence="2">Uncharacterized protein</fullName>
    </submittedName>
</protein>
<feature type="transmembrane region" description="Helical" evidence="1">
    <location>
        <begin position="97"/>
        <end position="119"/>
    </location>
</feature>
<keyword evidence="1" id="KW-0812">Transmembrane</keyword>
<name>A0A5J6F6A1_9ACTN</name>
<dbReference type="AlphaFoldDB" id="A0A5J6F6A1"/>
<accession>A0A5J6F6A1</accession>
<evidence type="ECO:0000313" key="3">
    <source>
        <dbReference type="Proteomes" id="UP000326178"/>
    </source>
</evidence>
<proteinExistence type="predicted"/>
<sequence length="234" mass="24269">MSAPAVPPTVPEAASGGALPLRHLTVVLGLLLQFGGATLLIELFSRVGDPADCGYRASGACEAGTAILALGAPAFLAGVLVLGLLDHRPGWSGPAMLFGGFSLIYGSAGAGAAFAWSAFTADSVPLSVLTGLVALLPLWAAAFLVKGFLKGILRNGVGPWAREAFWILEELPRSKRRRRKMLRARGLGAARGHNGRLVPETPREKAQWALFVGESCVALAGGVLAGWLCIVHLA</sequence>
<organism evidence="2 3">
    <name type="scientific">Streptomyces nitrosporeus</name>
    <dbReference type="NCBI Taxonomy" id="28894"/>
    <lineage>
        <taxon>Bacteria</taxon>
        <taxon>Bacillati</taxon>
        <taxon>Actinomycetota</taxon>
        <taxon>Actinomycetes</taxon>
        <taxon>Kitasatosporales</taxon>
        <taxon>Streptomycetaceae</taxon>
        <taxon>Streptomyces</taxon>
    </lineage>
</organism>
<evidence type="ECO:0000313" key="2">
    <source>
        <dbReference type="EMBL" id="QEU71447.1"/>
    </source>
</evidence>
<keyword evidence="1" id="KW-0472">Membrane</keyword>
<dbReference type="RefSeq" id="WP_150486813.1">
    <property type="nucleotide sequence ID" value="NZ_BMUV01000036.1"/>
</dbReference>
<feature type="transmembrane region" description="Helical" evidence="1">
    <location>
        <begin position="208"/>
        <end position="233"/>
    </location>
</feature>
<dbReference type="KEGG" id="snk:CP967_05275"/>
<feature type="transmembrane region" description="Helical" evidence="1">
    <location>
        <begin position="64"/>
        <end position="85"/>
    </location>
</feature>
<evidence type="ECO:0000256" key="1">
    <source>
        <dbReference type="SAM" id="Phobius"/>
    </source>
</evidence>
<keyword evidence="3" id="KW-1185">Reference proteome</keyword>
<dbReference type="EMBL" id="CP023702">
    <property type="protein sequence ID" value="QEU71447.1"/>
    <property type="molecule type" value="Genomic_DNA"/>
</dbReference>
<dbReference type="Proteomes" id="UP000326178">
    <property type="component" value="Chromosome"/>
</dbReference>
<reference evidence="2 3" key="1">
    <citation type="submission" date="2017-09" db="EMBL/GenBank/DDBJ databases">
        <authorList>
            <person name="Lee N."/>
            <person name="Cho B.-K."/>
        </authorList>
    </citation>
    <scope>NUCLEOTIDE SEQUENCE [LARGE SCALE GENOMIC DNA]</scope>
    <source>
        <strain evidence="2 3">ATCC 12769</strain>
    </source>
</reference>
<gene>
    <name evidence="2" type="ORF">CP967_05275</name>
</gene>
<feature type="transmembrane region" description="Helical" evidence="1">
    <location>
        <begin position="24"/>
        <end position="44"/>
    </location>
</feature>
<keyword evidence="1" id="KW-1133">Transmembrane helix</keyword>